<dbReference type="EMBL" id="OU893345">
    <property type="protein sequence ID" value="CAG9785800.1"/>
    <property type="molecule type" value="Genomic_DNA"/>
</dbReference>
<comment type="similarity">
    <text evidence="1 4">Belongs to the glycosyl hydrolase 1 family.</text>
</comment>
<reference evidence="6" key="2">
    <citation type="submission" date="2022-10" db="EMBL/GenBank/DDBJ databases">
        <authorList>
            <consortium name="ENA_rothamsted_submissions"/>
            <consortium name="culmorum"/>
            <person name="King R."/>
        </authorList>
    </citation>
    <scope>NUCLEOTIDE SEQUENCE</scope>
</reference>
<evidence type="ECO:0000256" key="2">
    <source>
        <dbReference type="ARBA" id="ARBA00022801"/>
    </source>
</evidence>
<dbReference type="OrthoDB" id="65569at2759"/>
<keyword evidence="5" id="KW-0732">Signal</keyword>
<feature type="chain" id="PRO_5040271952" description="Myrosinase 1-like" evidence="5">
    <location>
        <begin position="24"/>
        <end position="171"/>
    </location>
</feature>
<dbReference type="Gene3D" id="3.20.20.80">
    <property type="entry name" value="Glycosidases"/>
    <property type="match status" value="1"/>
</dbReference>
<dbReference type="SUPFAM" id="SSF51445">
    <property type="entry name" value="(Trans)glycosidases"/>
    <property type="match status" value="1"/>
</dbReference>
<protein>
    <recommendedName>
        <fullName evidence="8">Myrosinase 1-like</fullName>
    </recommendedName>
</protein>
<evidence type="ECO:0008006" key="8">
    <source>
        <dbReference type="Google" id="ProtNLM"/>
    </source>
</evidence>
<dbReference type="GO" id="GO:0005975">
    <property type="term" value="P:carbohydrate metabolic process"/>
    <property type="evidence" value="ECO:0007669"/>
    <property type="project" value="InterPro"/>
</dbReference>
<dbReference type="InterPro" id="IPR001360">
    <property type="entry name" value="Glyco_hydro_1"/>
</dbReference>
<organism evidence="6 7">
    <name type="scientific">Diatraea saccharalis</name>
    <name type="common">sugarcane borer</name>
    <dbReference type="NCBI Taxonomy" id="40085"/>
    <lineage>
        <taxon>Eukaryota</taxon>
        <taxon>Metazoa</taxon>
        <taxon>Ecdysozoa</taxon>
        <taxon>Arthropoda</taxon>
        <taxon>Hexapoda</taxon>
        <taxon>Insecta</taxon>
        <taxon>Pterygota</taxon>
        <taxon>Neoptera</taxon>
        <taxon>Endopterygota</taxon>
        <taxon>Lepidoptera</taxon>
        <taxon>Glossata</taxon>
        <taxon>Ditrysia</taxon>
        <taxon>Pyraloidea</taxon>
        <taxon>Crambidae</taxon>
        <taxon>Crambinae</taxon>
        <taxon>Diatraea</taxon>
    </lineage>
</organism>
<evidence type="ECO:0000256" key="1">
    <source>
        <dbReference type="ARBA" id="ARBA00010838"/>
    </source>
</evidence>
<keyword evidence="3" id="KW-0326">Glycosidase</keyword>
<feature type="signal peptide" evidence="5">
    <location>
        <begin position="1"/>
        <end position="23"/>
    </location>
</feature>
<keyword evidence="7" id="KW-1185">Reference proteome</keyword>
<dbReference type="InterPro" id="IPR017853">
    <property type="entry name" value="GH"/>
</dbReference>
<dbReference type="InterPro" id="IPR033132">
    <property type="entry name" value="GH_1_N_CS"/>
</dbReference>
<dbReference type="Proteomes" id="UP001153714">
    <property type="component" value="Chromosome 14"/>
</dbReference>
<evidence type="ECO:0000256" key="3">
    <source>
        <dbReference type="ARBA" id="ARBA00023295"/>
    </source>
</evidence>
<evidence type="ECO:0000256" key="5">
    <source>
        <dbReference type="SAM" id="SignalP"/>
    </source>
</evidence>
<dbReference type="PANTHER" id="PTHR10353">
    <property type="entry name" value="GLYCOSYL HYDROLASE"/>
    <property type="match status" value="1"/>
</dbReference>
<accession>A0A9N9QYH5</accession>
<name>A0A9N9QYH5_9NEOP</name>
<proteinExistence type="inferred from homology"/>
<sequence length="171" mass="19498">MSMFMSTICSLVLFAVTCETAHDFPPGFEFGVGSAAYQIEGGWNASDKGESIWDRFTHTYPHLILNKDNGDVACDSYHKWQTDVDMVADIGANFYRFSISWPRLLPTGFSNYISDDGKNYYNSLINRLLEKGIKPMITIYHWDLPQSLQDLGKIHELNNIKTVSKYLRVVV</sequence>
<evidence type="ECO:0000256" key="4">
    <source>
        <dbReference type="RuleBase" id="RU003690"/>
    </source>
</evidence>
<dbReference type="Pfam" id="PF00232">
    <property type="entry name" value="Glyco_hydro_1"/>
    <property type="match status" value="1"/>
</dbReference>
<keyword evidence="2" id="KW-0378">Hydrolase</keyword>
<evidence type="ECO:0000313" key="7">
    <source>
        <dbReference type="Proteomes" id="UP001153714"/>
    </source>
</evidence>
<dbReference type="GO" id="GO:0008422">
    <property type="term" value="F:beta-glucosidase activity"/>
    <property type="evidence" value="ECO:0007669"/>
    <property type="project" value="TreeGrafter"/>
</dbReference>
<dbReference type="AlphaFoldDB" id="A0A9N9QYH5"/>
<evidence type="ECO:0000313" key="6">
    <source>
        <dbReference type="EMBL" id="CAG9785800.1"/>
    </source>
</evidence>
<dbReference type="PANTHER" id="PTHR10353:SF36">
    <property type="entry name" value="LP05116P"/>
    <property type="match status" value="1"/>
</dbReference>
<reference evidence="6" key="1">
    <citation type="submission" date="2021-12" db="EMBL/GenBank/DDBJ databases">
        <authorList>
            <person name="King R."/>
        </authorList>
    </citation>
    <scope>NUCLEOTIDE SEQUENCE</scope>
</reference>
<gene>
    <name evidence="6" type="ORF">DIATSA_LOCUS3808</name>
</gene>
<dbReference type="PROSITE" id="PS00653">
    <property type="entry name" value="GLYCOSYL_HYDROL_F1_2"/>
    <property type="match status" value="1"/>
</dbReference>